<name>M4BY90_HYAAE</name>
<evidence type="ECO:0000313" key="1">
    <source>
        <dbReference type="EnsemblProtists" id="HpaP811522"/>
    </source>
</evidence>
<reference evidence="1" key="2">
    <citation type="submission" date="2015-06" db="UniProtKB">
        <authorList>
            <consortium name="EnsemblProtists"/>
        </authorList>
    </citation>
    <scope>IDENTIFICATION</scope>
    <source>
        <strain evidence="1">Emoy2</strain>
    </source>
</reference>
<dbReference type="Proteomes" id="UP000011713">
    <property type="component" value="Unassembled WGS sequence"/>
</dbReference>
<proteinExistence type="predicted"/>
<dbReference type="InParanoid" id="M4BY90"/>
<protein>
    <submittedName>
        <fullName evidence="1">Uncharacterized protein</fullName>
    </submittedName>
</protein>
<accession>M4BY90</accession>
<evidence type="ECO:0000313" key="2">
    <source>
        <dbReference type="Proteomes" id="UP000011713"/>
    </source>
</evidence>
<dbReference type="AlphaFoldDB" id="M4BY90"/>
<dbReference type="EnsemblProtists" id="HpaT811522">
    <property type="protein sequence ID" value="HpaP811522"/>
    <property type="gene ID" value="HpaG811522"/>
</dbReference>
<keyword evidence="2" id="KW-1185">Reference proteome</keyword>
<sequence>MLYARFPPAPRCYIDEANRGTGFLESCGTLQSDEELHLIKNSDRHEWGRVVISSCRQGTAAKISFFL</sequence>
<dbReference type="EMBL" id="JH598039">
    <property type="status" value="NOT_ANNOTATED_CDS"/>
    <property type="molecule type" value="Genomic_DNA"/>
</dbReference>
<dbReference type="VEuPathDB" id="FungiDB:HpaG811522"/>
<organism evidence="1 2">
    <name type="scientific">Hyaloperonospora arabidopsidis (strain Emoy2)</name>
    <name type="common">Downy mildew agent</name>
    <name type="synonym">Peronospora arabidopsidis</name>
    <dbReference type="NCBI Taxonomy" id="559515"/>
    <lineage>
        <taxon>Eukaryota</taxon>
        <taxon>Sar</taxon>
        <taxon>Stramenopiles</taxon>
        <taxon>Oomycota</taxon>
        <taxon>Peronosporomycetes</taxon>
        <taxon>Peronosporales</taxon>
        <taxon>Peronosporaceae</taxon>
        <taxon>Hyaloperonospora</taxon>
    </lineage>
</organism>
<dbReference type="HOGENOM" id="CLU_2817896_0_0_1"/>
<reference evidence="2" key="1">
    <citation type="journal article" date="2010" name="Science">
        <title>Signatures of adaptation to obligate biotrophy in the Hyaloperonospora arabidopsidis genome.</title>
        <authorList>
            <person name="Baxter L."/>
            <person name="Tripathy S."/>
            <person name="Ishaque N."/>
            <person name="Boot N."/>
            <person name="Cabral A."/>
            <person name="Kemen E."/>
            <person name="Thines M."/>
            <person name="Ah-Fong A."/>
            <person name="Anderson R."/>
            <person name="Badejoko W."/>
            <person name="Bittner-Eddy P."/>
            <person name="Boore J.L."/>
            <person name="Chibucos M.C."/>
            <person name="Coates M."/>
            <person name="Dehal P."/>
            <person name="Delehaunty K."/>
            <person name="Dong S."/>
            <person name="Downton P."/>
            <person name="Dumas B."/>
            <person name="Fabro G."/>
            <person name="Fronick C."/>
            <person name="Fuerstenberg S.I."/>
            <person name="Fulton L."/>
            <person name="Gaulin E."/>
            <person name="Govers F."/>
            <person name="Hughes L."/>
            <person name="Humphray S."/>
            <person name="Jiang R.H."/>
            <person name="Judelson H."/>
            <person name="Kamoun S."/>
            <person name="Kyung K."/>
            <person name="Meijer H."/>
            <person name="Minx P."/>
            <person name="Morris P."/>
            <person name="Nelson J."/>
            <person name="Phuntumart V."/>
            <person name="Qutob D."/>
            <person name="Rehmany A."/>
            <person name="Rougon-Cardoso A."/>
            <person name="Ryden P."/>
            <person name="Torto-Alalibo T."/>
            <person name="Studholme D."/>
            <person name="Wang Y."/>
            <person name="Win J."/>
            <person name="Wood J."/>
            <person name="Clifton S.W."/>
            <person name="Rogers J."/>
            <person name="Van den Ackerveken G."/>
            <person name="Jones J.D."/>
            <person name="McDowell J.M."/>
            <person name="Beynon J."/>
            <person name="Tyler B.M."/>
        </authorList>
    </citation>
    <scope>NUCLEOTIDE SEQUENCE [LARGE SCALE GENOMIC DNA]</scope>
    <source>
        <strain evidence="2">Emoy2</strain>
    </source>
</reference>